<keyword evidence="2" id="KW-1185">Reference proteome</keyword>
<protein>
    <submittedName>
        <fullName evidence="1">Uncharacterized conserved protein YeaO, DUF488 family</fullName>
    </submittedName>
</protein>
<dbReference type="PANTHER" id="PTHR36849:SF1">
    <property type="entry name" value="CYTOPLASMIC PROTEIN"/>
    <property type="match status" value="1"/>
</dbReference>
<organism evidence="1 2">
    <name type="scientific">Basfia succiniciproducens</name>
    <dbReference type="NCBI Taxonomy" id="653940"/>
    <lineage>
        <taxon>Bacteria</taxon>
        <taxon>Pseudomonadati</taxon>
        <taxon>Pseudomonadota</taxon>
        <taxon>Gammaproteobacteria</taxon>
        <taxon>Pasteurellales</taxon>
        <taxon>Pasteurellaceae</taxon>
        <taxon>Basfia</taxon>
    </lineage>
</organism>
<evidence type="ECO:0000313" key="2">
    <source>
        <dbReference type="Proteomes" id="UP000199588"/>
    </source>
</evidence>
<dbReference type="Pfam" id="PF22752">
    <property type="entry name" value="DUF488-N3i"/>
    <property type="match status" value="1"/>
</dbReference>
<gene>
    <name evidence="1" type="ORF">SAMN02910354_01024</name>
</gene>
<proteinExistence type="predicted"/>
<dbReference type="PANTHER" id="PTHR36849">
    <property type="entry name" value="CYTOPLASMIC PROTEIN-RELATED"/>
    <property type="match status" value="1"/>
</dbReference>
<evidence type="ECO:0000313" key="1">
    <source>
        <dbReference type="EMBL" id="SCX97897.1"/>
    </source>
</evidence>
<dbReference type="Proteomes" id="UP000199588">
    <property type="component" value="Unassembled WGS sequence"/>
</dbReference>
<dbReference type="InterPro" id="IPR052552">
    <property type="entry name" value="YeaO-like"/>
</dbReference>
<comment type="caution">
    <text evidence="1">The sequence shown here is derived from an EMBL/GenBank/DDBJ whole genome shotgun (WGS) entry which is preliminary data.</text>
</comment>
<sequence>MFKVQRIYDFEPMENDCAVFVDRLYPRGVNKEKFAHCLWLKDVCPSHELRRFYHENPQENYGEFVLRYQLELGNELPQKGLMMLKRLEKEHPQVILLTAVKDVRHSHIPVLLKALAAIVEFL</sequence>
<dbReference type="RefSeq" id="WP_090654846.1">
    <property type="nucleotide sequence ID" value="NZ_CP015031.1"/>
</dbReference>
<reference evidence="1 2" key="1">
    <citation type="submission" date="2016-10" db="EMBL/GenBank/DDBJ databases">
        <authorList>
            <person name="Varghese N."/>
            <person name="Submissions S."/>
        </authorList>
    </citation>
    <scope>NUCLEOTIDE SEQUENCE [LARGE SCALE GENOMIC DNA]</scope>
    <source>
        <strain evidence="1 2">DSM 22022</strain>
    </source>
</reference>
<dbReference type="EMBL" id="FMUQ01000007">
    <property type="protein sequence ID" value="SCX97897.1"/>
    <property type="molecule type" value="Genomic_DNA"/>
</dbReference>
<name>A0A1G5C6D9_9PAST</name>
<accession>A0A1G5C6D9</accession>